<feature type="region of interest" description="Disordered" evidence="1">
    <location>
        <begin position="237"/>
        <end position="256"/>
    </location>
</feature>
<evidence type="ECO:0000313" key="4">
    <source>
        <dbReference type="Proteomes" id="UP000316270"/>
    </source>
</evidence>
<name>A0A517L8C4_9PEZI</name>
<organism evidence="3 4">
    <name type="scientific">Venturia effusa</name>
    <dbReference type="NCBI Taxonomy" id="50376"/>
    <lineage>
        <taxon>Eukaryota</taxon>
        <taxon>Fungi</taxon>
        <taxon>Dikarya</taxon>
        <taxon>Ascomycota</taxon>
        <taxon>Pezizomycotina</taxon>
        <taxon>Dothideomycetes</taxon>
        <taxon>Pleosporomycetidae</taxon>
        <taxon>Venturiales</taxon>
        <taxon>Venturiaceae</taxon>
        <taxon>Venturia</taxon>
    </lineage>
</organism>
<evidence type="ECO:0000256" key="1">
    <source>
        <dbReference type="SAM" id="MobiDB-lite"/>
    </source>
</evidence>
<keyword evidence="4" id="KW-1185">Reference proteome</keyword>
<dbReference type="CDD" id="cd22249">
    <property type="entry name" value="UDM1_RNF168_RNF169-like"/>
    <property type="match status" value="1"/>
</dbReference>
<gene>
    <name evidence="3" type="ORF">FKW77_010155</name>
</gene>
<feature type="region of interest" description="Disordered" evidence="1">
    <location>
        <begin position="387"/>
        <end position="459"/>
    </location>
</feature>
<reference evidence="3 4" key="1">
    <citation type="submission" date="2019-07" db="EMBL/GenBank/DDBJ databases">
        <title>Finished genome of Venturia effusa.</title>
        <authorList>
            <person name="Young C.A."/>
            <person name="Cox M.P."/>
            <person name="Ganley A.R.D."/>
            <person name="David W.J."/>
        </authorList>
    </citation>
    <scope>NUCLEOTIDE SEQUENCE [LARGE SCALE GENOMIC DNA]</scope>
    <source>
        <strain evidence="4">albino</strain>
    </source>
</reference>
<feature type="region of interest" description="Disordered" evidence="1">
    <location>
        <begin position="295"/>
        <end position="336"/>
    </location>
</feature>
<protein>
    <submittedName>
        <fullName evidence="3">Uncharacterized protein</fullName>
    </submittedName>
</protein>
<sequence>MVNPAQILAAIGGHLEKRDSSSSWTTSISTSYSFVTEPTTVTVGGYYDSPTPMIVEGAIVVSSDNYTDYTRVSWATSPLTATTALDPSCSTDYTVWDNGLEYVTGDDPIFSVGAFTLQTDPSSWYCESYLNPLLSSIRPAIATIDDPITSWTVTARYTTVTMSTSTYNTPVVSGTAITTIPRTSSTMVGTASLLTIISGAYGATFQAPILYVRWQTTDQVVLAWRAKQPGGSIILGNSTANDAAGHTPPSSPSPVPKLSGGAIAGIVIGAVVIMTLLIGGVLLCLWRKKRQIQRQKDLPSNQGMAEHVHVQPKSYNSDTSDLPHMSPATDKPELDSRPLSIERFLAYNKASSSSAPHTDIQPHASMSPKMPELPVKSVLPSIATNTLHESSRSPVPQQDNQGSSSRISSSVPETDMLGSSTVAPGRETTNEAGPGSGSASPPPSRSTWLEQQQRQVKEEKARLNRLQELSEMEARLEEQLQRELAEELS</sequence>
<proteinExistence type="predicted"/>
<dbReference type="AlphaFoldDB" id="A0A517L8C4"/>
<evidence type="ECO:0000313" key="3">
    <source>
        <dbReference type="EMBL" id="QDS71882.1"/>
    </source>
</evidence>
<dbReference type="CDD" id="cd12087">
    <property type="entry name" value="TM_EGFR-like"/>
    <property type="match status" value="1"/>
</dbReference>
<dbReference type="EMBL" id="CP042190">
    <property type="protein sequence ID" value="QDS71882.1"/>
    <property type="molecule type" value="Genomic_DNA"/>
</dbReference>
<keyword evidence="2" id="KW-1133">Transmembrane helix</keyword>
<keyword evidence="2" id="KW-0812">Transmembrane</keyword>
<accession>A0A517L8C4</accession>
<keyword evidence="2" id="KW-0472">Membrane</keyword>
<feature type="transmembrane region" description="Helical" evidence="2">
    <location>
        <begin position="262"/>
        <end position="286"/>
    </location>
</feature>
<feature type="region of interest" description="Disordered" evidence="1">
    <location>
        <begin position="350"/>
        <end position="372"/>
    </location>
</feature>
<dbReference type="PANTHER" id="PTHR16861:SF4">
    <property type="entry name" value="SH3 DOMAIN PROTEIN (AFU_ORTHOLOGUE AFUA_1G13610)"/>
    <property type="match status" value="1"/>
</dbReference>
<evidence type="ECO:0000256" key="2">
    <source>
        <dbReference type="SAM" id="Phobius"/>
    </source>
</evidence>
<dbReference type="Proteomes" id="UP000316270">
    <property type="component" value="Chromosome 6"/>
</dbReference>
<feature type="compositionally biased region" description="Polar residues" evidence="1">
    <location>
        <begin position="445"/>
        <end position="454"/>
    </location>
</feature>
<dbReference type="PANTHER" id="PTHR16861">
    <property type="entry name" value="GLYCOPROTEIN 38"/>
    <property type="match status" value="1"/>
</dbReference>
<feature type="compositionally biased region" description="Polar residues" evidence="1">
    <location>
        <begin position="387"/>
        <end position="422"/>
    </location>
</feature>